<sequence length="84" mass="8846">MDVVVDECGGGGAPCELAVQQRSASIDSSSLLMIQSLLLEITGHARKDFQKTGVEVKKLSNGAEFAIAGDVNLFAANELKKNIP</sequence>
<protein>
    <submittedName>
        <fullName evidence="1">Uncharacterized protein</fullName>
    </submittedName>
</protein>
<comment type="caution">
    <text evidence="1">The sequence shown here is derived from an EMBL/GenBank/DDBJ whole genome shotgun (WGS) entry which is preliminary data.</text>
</comment>
<evidence type="ECO:0000313" key="2">
    <source>
        <dbReference type="Proteomes" id="UP000734854"/>
    </source>
</evidence>
<gene>
    <name evidence="1" type="ORF">ZIOFF_024126</name>
</gene>
<dbReference type="Proteomes" id="UP000734854">
    <property type="component" value="Unassembled WGS sequence"/>
</dbReference>
<dbReference type="EMBL" id="JACMSC010000007">
    <property type="protein sequence ID" value="KAG6513789.1"/>
    <property type="molecule type" value="Genomic_DNA"/>
</dbReference>
<keyword evidence="2" id="KW-1185">Reference proteome</keyword>
<dbReference type="AlphaFoldDB" id="A0A8J5H7L8"/>
<evidence type="ECO:0000313" key="1">
    <source>
        <dbReference type="EMBL" id="KAG6513789.1"/>
    </source>
</evidence>
<proteinExistence type="predicted"/>
<name>A0A8J5H7L8_ZINOF</name>
<reference evidence="1 2" key="1">
    <citation type="submission" date="2020-08" db="EMBL/GenBank/DDBJ databases">
        <title>Plant Genome Project.</title>
        <authorList>
            <person name="Zhang R.-G."/>
        </authorList>
    </citation>
    <scope>NUCLEOTIDE SEQUENCE [LARGE SCALE GENOMIC DNA]</scope>
    <source>
        <tissue evidence="1">Rhizome</tissue>
    </source>
</reference>
<accession>A0A8J5H7L8</accession>
<organism evidence="1 2">
    <name type="scientific">Zingiber officinale</name>
    <name type="common">Ginger</name>
    <name type="synonym">Amomum zingiber</name>
    <dbReference type="NCBI Taxonomy" id="94328"/>
    <lineage>
        <taxon>Eukaryota</taxon>
        <taxon>Viridiplantae</taxon>
        <taxon>Streptophyta</taxon>
        <taxon>Embryophyta</taxon>
        <taxon>Tracheophyta</taxon>
        <taxon>Spermatophyta</taxon>
        <taxon>Magnoliopsida</taxon>
        <taxon>Liliopsida</taxon>
        <taxon>Zingiberales</taxon>
        <taxon>Zingiberaceae</taxon>
        <taxon>Zingiber</taxon>
    </lineage>
</organism>